<dbReference type="Pfam" id="PF00293">
    <property type="entry name" value="NUDIX"/>
    <property type="match status" value="1"/>
</dbReference>
<dbReference type="InterPro" id="IPR015797">
    <property type="entry name" value="NUDIX_hydrolase-like_dom_sf"/>
</dbReference>
<keyword evidence="4 6" id="KW-0378">Hydrolase</keyword>
<dbReference type="EC" id="3.6.1.-" evidence="4"/>
<dbReference type="CDD" id="cd03675">
    <property type="entry name" value="NUDIX_Hydrolase"/>
    <property type="match status" value="1"/>
</dbReference>
<evidence type="ECO:0000256" key="3">
    <source>
        <dbReference type="ARBA" id="ARBA00015552"/>
    </source>
</evidence>
<sequence>MPPMPNRWKPNVTVSAIIERDGRFLLVEEQTADGLRLNTPAGHLDPAETPIDACVREVMEETAYSFTPTALVGIYMNRFVRTRTGADITYLRFAFTGELGMHHAQSHLDEGIVRSVWLTLDELKATAHLHRSPIVLESVGDYLAGQRHDLGLVHADSSIYRPPLPTPAVPQDAGATLDDVLAQIH</sequence>
<keyword evidence="7" id="KW-1185">Reference proteome</keyword>
<evidence type="ECO:0000313" key="6">
    <source>
        <dbReference type="EMBL" id="WHS65487.1"/>
    </source>
</evidence>
<dbReference type="InterPro" id="IPR033713">
    <property type="entry name" value="NudJ"/>
</dbReference>
<dbReference type="PANTHER" id="PTHR43736">
    <property type="entry name" value="ADP-RIBOSE PYROPHOSPHATASE"/>
    <property type="match status" value="1"/>
</dbReference>
<comment type="subunit">
    <text evidence="2 4">Monomer.</text>
</comment>
<protein>
    <recommendedName>
        <fullName evidence="3 4">Phosphatase NudJ</fullName>
        <ecNumber evidence="4">3.6.1.-</ecNumber>
    </recommendedName>
</protein>
<accession>A0ABY8SQZ4</accession>
<dbReference type="Proteomes" id="UP001240697">
    <property type="component" value="Chromosome"/>
</dbReference>
<evidence type="ECO:0000256" key="4">
    <source>
        <dbReference type="RuleBase" id="RU364043"/>
    </source>
</evidence>
<gene>
    <name evidence="4" type="primary">nudJ</name>
    <name evidence="6" type="ORF">QMY55_24020</name>
</gene>
<dbReference type="EMBL" id="CP125947">
    <property type="protein sequence ID" value="WHS65487.1"/>
    <property type="molecule type" value="Genomic_DNA"/>
</dbReference>
<reference evidence="6 7" key="1">
    <citation type="submission" date="2023-05" db="EMBL/GenBank/DDBJ databases">
        <authorList>
            <person name="Yin Y."/>
            <person name="Lu Z."/>
        </authorList>
    </citation>
    <scope>NUCLEOTIDE SEQUENCE [LARGE SCALE GENOMIC DNA]</scope>
    <source>
        <strain evidence="6 7">ZM22</strain>
    </source>
</reference>
<comment type="cofactor">
    <cofactor evidence="4">
        <name>Mg(2+)</name>
        <dbReference type="ChEBI" id="CHEBI:18420"/>
    </cofactor>
</comment>
<dbReference type="Gene3D" id="3.90.79.10">
    <property type="entry name" value="Nucleoside Triphosphate Pyrophosphohydrolase"/>
    <property type="match status" value="1"/>
</dbReference>
<dbReference type="InterPro" id="IPR000086">
    <property type="entry name" value="NUDIX_hydrolase_dom"/>
</dbReference>
<feature type="domain" description="Nudix hydrolase" evidence="5">
    <location>
        <begin position="7"/>
        <end position="143"/>
    </location>
</feature>
<evidence type="ECO:0000256" key="1">
    <source>
        <dbReference type="ARBA" id="ARBA00007608"/>
    </source>
</evidence>
<evidence type="ECO:0000256" key="2">
    <source>
        <dbReference type="ARBA" id="ARBA00011245"/>
    </source>
</evidence>
<comment type="similarity">
    <text evidence="1 4">Belongs to the Nudix hydrolase family. NudJ subfamily.</text>
</comment>
<dbReference type="PROSITE" id="PS51462">
    <property type="entry name" value="NUDIX"/>
    <property type="match status" value="1"/>
</dbReference>
<dbReference type="RefSeq" id="WP_283486589.1">
    <property type="nucleotide sequence ID" value="NZ_CP125947.1"/>
</dbReference>
<evidence type="ECO:0000259" key="5">
    <source>
        <dbReference type="PROSITE" id="PS51462"/>
    </source>
</evidence>
<dbReference type="PANTHER" id="PTHR43736:SF1">
    <property type="entry name" value="DIHYDRONEOPTERIN TRIPHOSPHATE DIPHOSPHATASE"/>
    <property type="match status" value="1"/>
</dbReference>
<proteinExistence type="inferred from homology"/>
<dbReference type="GO" id="GO:0016787">
    <property type="term" value="F:hydrolase activity"/>
    <property type="evidence" value="ECO:0007669"/>
    <property type="project" value="UniProtKB-KW"/>
</dbReference>
<organism evidence="6 7">
    <name type="scientific">Comamonas resistens</name>
    <dbReference type="NCBI Taxonomy" id="3046670"/>
    <lineage>
        <taxon>Bacteria</taxon>
        <taxon>Pseudomonadati</taxon>
        <taxon>Pseudomonadota</taxon>
        <taxon>Betaproteobacteria</taxon>
        <taxon>Burkholderiales</taxon>
        <taxon>Comamonadaceae</taxon>
        <taxon>Comamonas</taxon>
    </lineage>
</organism>
<keyword evidence="4" id="KW-0460">Magnesium</keyword>
<dbReference type="SUPFAM" id="SSF55811">
    <property type="entry name" value="Nudix"/>
    <property type="match status" value="1"/>
</dbReference>
<name>A0ABY8SQZ4_9BURK</name>
<evidence type="ECO:0000313" key="7">
    <source>
        <dbReference type="Proteomes" id="UP001240697"/>
    </source>
</evidence>